<dbReference type="PANTHER" id="PTHR45138">
    <property type="entry name" value="REGULATORY COMPONENTS OF SENSORY TRANSDUCTION SYSTEM"/>
    <property type="match status" value="1"/>
</dbReference>
<dbReference type="AlphaFoldDB" id="A0A7I9VLS0"/>
<feature type="domain" description="GGDEF" evidence="3">
    <location>
        <begin position="222"/>
        <end position="355"/>
    </location>
</feature>
<gene>
    <name evidence="4" type="ORF">AMYX_18890</name>
</gene>
<dbReference type="PANTHER" id="PTHR45138:SF9">
    <property type="entry name" value="DIGUANYLATE CYCLASE DGCM-RELATED"/>
    <property type="match status" value="1"/>
</dbReference>
<protein>
    <recommendedName>
        <fullName evidence="1">diguanylate cyclase</fullName>
        <ecNumber evidence="1">2.7.7.65</ecNumber>
    </recommendedName>
</protein>
<dbReference type="GO" id="GO:0052621">
    <property type="term" value="F:diguanylate cyclase activity"/>
    <property type="evidence" value="ECO:0007669"/>
    <property type="project" value="UniProtKB-EC"/>
</dbReference>
<dbReference type="EC" id="2.7.7.65" evidence="1"/>
<evidence type="ECO:0000313" key="5">
    <source>
        <dbReference type="Proteomes" id="UP000503640"/>
    </source>
</evidence>
<dbReference type="Proteomes" id="UP000503640">
    <property type="component" value="Unassembled WGS sequence"/>
</dbReference>
<dbReference type="PROSITE" id="PS50887">
    <property type="entry name" value="GGDEF"/>
    <property type="match status" value="1"/>
</dbReference>
<evidence type="ECO:0000313" key="4">
    <source>
        <dbReference type="EMBL" id="GEJ57148.1"/>
    </source>
</evidence>
<dbReference type="InterPro" id="IPR050469">
    <property type="entry name" value="Diguanylate_Cyclase"/>
</dbReference>
<evidence type="ECO:0000259" key="3">
    <source>
        <dbReference type="PROSITE" id="PS50887"/>
    </source>
</evidence>
<dbReference type="GO" id="GO:0005886">
    <property type="term" value="C:plasma membrane"/>
    <property type="evidence" value="ECO:0007669"/>
    <property type="project" value="TreeGrafter"/>
</dbReference>
<dbReference type="FunFam" id="3.30.70.270:FF:000001">
    <property type="entry name" value="Diguanylate cyclase domain protein"/>
    <property type="match status" value="1"/>
</dbReference>
<evidence type="ECO:0000256" key="1">
    <source>
        <dbReference type="ARBA" id="ARBA00012528"/>
    </source>
</evidence>
<name>A0A7I9VLS0_9BACT</name>
<dbReference type="NCBIfam" id="TIGR00254">
    <property type="entry name" value="GGDEF"/>
    <property type="match status" value="1"/>
</dbReference>
<dbReference type="GO" id="GO:1902201">
    <property type="term" value="P:negative regulation of bacterial-type flagellum-dependent cell motility"/>
    <property type="evidence" value="ECO:0007669"/>
    <property type="project" value="TreeGrafter"/>
</dbReference>
<reference evidence="5" key="1">
    <citation type="journal article" date="2020" name="Appl. Environ. Microbiol.">
        <title>Diazotrophic Anaeromyxobacter Isolates from Soils.</title>
        <authorList>
            <person name="Masuda Y."/>
            <person name="Yamanaka H."/>
            <person name="Xu Z.X."/>
            <person name="Shiratori Y."/>
            <person name="Aono T."/>
            <person name="Amachi S."/>
            <person name="Senoo K."/>
            <person name="Itoh H."/>
        </authorList>
    </citation>
    <scope>NUCLEOTIDE SEQUENCE [LARGE SCALE GENOMIC DNA]</scope>
    <source>
        <strain evidence="5">R267</strain>
    </source>
</reference>
<comment type="catalytic activity">
    <reaction evidence="2">
        <text>2 GTP = 3',3'-c-di-GMP + 2 diphosphate</text>
        <dbReference type="Rhea" id="RHEA:24898"/>
        <dbReference type="ChEBI" id="CHEBI:33019"/>
        <dbReference type="ChEBI" id="CHEBI:37565"/>
        <dbReference type="ChEBI" id="CHEBI:58805"/>
        <dbReference type="EC" id="2.7.7.65"/>
    </reaction>
</comment>
<sequence length="360" mass="39319">MRAPPTSTEPPESPELALDTLAAALRSMAEFAQEQEGVELEGFRLQAEAWAQHVVVAAPAPGAPAGAPAPGGRRDWHGVRRFVREYCRSSAAHAQGVAADLREVIWVFVRNFTQAFATEEASDERLRQQIARLGRLVEASAASELKREVVETVGALTQALEERRARQQAQMATLGATVRSLGDELATARRDGETDPLTRLANRKALDAYLEETVRMFEAFREPASLLLVDVDRFKEINDGRGHVVGDAVLREVADALARVFMRRSDFVGRYGGDEFTVVLRETALADAARLAERLVGRVRSLRVPAGEQTIAVQVSVGVAALERGDDVRRWLERADRGLYAAKAAGRDRVALGGYGEEAP</sequence>
<comment type="caution">
    <text evidence="4">The sequence shown here is derived from an EMBL/GenBank/DDBJ whole genome shotgun (WGS) entry which is preliminary data.</text>
</comment>
<dbReference type="EMBL" id="BJTG01000004">
    <property type="protein sequence ID" value="GEJ57148.1"/>
    <property type="molecule type" value="Genomic_DNA"/>
</dbReference>
<organism evidence="4 5">
    <name type="scientific">Anaeromyxobacter diazotrophicus</name>
    <dbReference type="NCBI Taxonomy" id="2590199"/>
    <lineage>
        <taxon>Bacteria</taxon>
        <taxon>Pseudomonadati</taxon>
        <taxon>Myxococcota</taxon>
        <taxon>Myxococcia</taxon>
        <taxon>Myxococcales</taxon>
        <taxon>Cystobacterineae</taxon>
        <taxon>Anaeromyxobacteraceae</taxon>
        <taxon>Anaeromyxobacter</taxon>
    </lineage>
</organism>
<dbReference type="InterPro" id="IPR029787">
    <property type="entry name" value="Nucleotide_cyclase"/>
</dbReference>
<dbReference type="SMART" id="SM00267">
    <property type="entry name" value="GGDEF"/>
    <property type="match status" value="1"/>
</dbReference>
<dbReference type="GO" id="GO:0043709">
    <property type="term" value="P:cell adhesion involved in single-species biofilm formation"/>
    <property type="evidence" value="ECO:0007669"/>
    <property type="project" value="TreeGrafter"/>
</dbReference>
<dbReference type="Pfam" id="PF00990">
    <property type="entry name" value="GGDEF"/>
    <property type="match status" value="1"/>
</dbReference>
<proteinExistence type="predicted"/>
<dbReference type="InterPro" id="IPR000160">
    <property type="entry name" value="GGDEF_dom"/>
</dbReference>
<keyword evidence="5" id="KW-1185">Reference proteome</keyword>
<dbReference type="Gene3D" id="3.30.70.270">
    <property type="match status" value="1"/>
</dbReference>
<dbReference type="RefSeq" id="WP_176064631.1">
    <property type="nucleotide sequence ID" value="NZ_BJTG01000004.1"/>
</dbReference>
<dbReference type="CDD" id="cd01949">
    <property type="entry name" value="GGDEF"/>
    <property type="match status" value="1"/>
</dbReference>
<dbReference type="SUPFAM" id="SSF55073">
    <property type="entry name" value="Nucleotide cyclase"/>
    <property type="match status" value="1"/>
</dbReference>
<accession>A0A7I9VLS0</accession>
<dbReference type="InterPro" id="IPR043128">
    <property type="entry name" value="Rev_trsase/Diguanyl_cyclase"/>
</dbReference>
<evidence type="ECO:0000256" key="2">
    <source>
        <dbReference type="ARBA" id="ARBA00034247"/>
    </source>
</evidence>